<feature type="coiled-coil region" evidence="1">
    <location>
        <begin position="125"/>
        <end position="161"/>
    </location>
</feature>
<reference evidence="4" key="1">
    <citation type="submission" date="2025-05" db="UniProtKB">
        <authorList>
            <consortium name="RefSeq"/>
        </authorList>
    </citation>
    <scope>NUCLEOTIDE SEQUENCE [LARGE SCALE GENOMIC DNA]</scope>
</reference>
<sequence length="321" mass="37410">MDSGSDWDSFSGSEENHSNSKAKKTDHLSKEIVDGKPEYINVKSNEDSQVGYNAKHKESQHVKLKQSFSQENVPFTVFKADNTSLKKDKKTPHTKIKKSYVATECVDSDLNHYDDITENILVNNNAILEKKLQKDENDCVKKEENNEVKNFELQNKELIKEKTSITIQKTYYYEKSNYDFHAVLVPNDAFMPKIADKMELHSRRIWQEFFGFLRILIDFILLFVLELTAFLFRSIFQRVIVGIIYIIGDWLIKPVFSASFNALIQPIFVLVWNLTSEMRQATLPFSNLLLDMIKPLGKLLKSFRLFEYRVINCENNLVKEL</sequence>
<keyword evidence="1" id="KW-0175">Coiled coil</keyword>
<evidence type="ECO:0000313" key="5">
    <source>
        <dbReference type="RefSeq" id="XP_065647050.1"/>
    </source>
</evidence>
<keyword evidence="3" id="KW-0812">Transmembrane</keyword>
<proteinExistence type="predicted"/>
<dbReference type="GeneID" id="124812295"/>
<keyword evidence="3" id="KW-0472">Membrane</keyword>
<dbReference type="Proteomes" id="UP001652625">
    <property type="component" value="Chromosome 02"/>
</dbReference>
<feature type="compositionally biased region" description="Basic and acidic residues" evidence="2">
    <location>
        <begin position="14"/>
        <end position="36"/>
    </location>
</feature>
<evidence type="ECO:0000313" key="4">
    <source>
        <dbReference type="Proteomes" id="UP001652625"/>
    </source>
</evidence>
<keyword evidence="4" id="KW-1185">Reference proteome</keyword>
<name>A0ABM4BDM6_HYDVU</name>
<evidence type="ECO:0000256" key="1">
    <source>
        <dbReference type="SAM" id="Coils"/>
    </source>
</evidence>
<accession>A0ABM4BDM6</accession>
<feature type="transmembrane region" description="Helical" evidence="3">
    <location>
        <begin position="209"/>
        <end position="228"/>
    </location>
</feature>
<protein>
    <submittedName>
        <fullName evidence="5">Uncharacterized protein LOC124812295 isoform X6</fullName>
    </submittedName>
</protein>
<feature type="transmembrane region" description="Helical" evidence="3">
    <location>
        <begin position="235"/>
        <end position="252"/>
    </location>
</feature>
<reference evidence="5" key="2">
    <citation type="submission" date="2025-08" db="UniProtKB">
        <authorList>
            <consortium name="RefSeq"/>
        </authorList>
    </citation>
    <scope>IDENTIFICATION</scope>
</reference>
<evidence type="ECO:0000256" key="3">
    <source>
        <dbReference type="SAM" id="Phobius"/>
    </source>
</evidence>
<keyword evidence="3" id="KW-1133">Transmembrane helix</keyword>
<dbReference type="RefSeq" id="XP_065647050.1">
    <property type="nucleotide sequence ID" value="XM_065790978.1"/>
</dbReference>
<gene>
    <name evidence="5" type="primary">LOC124812295</name>
</gene>
<organism evidence="4 5">
    <name type="scientific">Hydra vulgaris</name>
    <name type="common">Hydra</name>
    <name type="synonym">Hydra attenuata</name>
    <dbReference type="NCBI Taxonomy" id="6087"/>
    <lineage>
        <taxon>Eukaryota</taxon>
        <taxon>Metazoa</taxon>
        <taxon>Cnidaria</taxon>
        <taxon>Hydrozoa</taxon>
        <taxon>Hydroidolina</taxon>
        <taxon>Anthoathecata</taxon>
        <taxon>Aplanulata</taxon>
        <taxon>Hydridae</taxon>
        <taxon>Hydra</taxon>
    </lineage>
</organism>
<feature type="compositionally biased region" description="Low complexity" evidence="2">
    <location>
        <begin position="1"/>
        <end position="13"/>
    </location>
</feature>
<feature type="region of interest" description="Disordered" evidence="2">
    <location>
        <begin position="1"/>
        <end position="36"/>
    </location>
</feature>
<evidence type="ECO:0000256" key="2">
    <source>
        <dbReference type="SAM" id="MobiDB-lite"/>
    </source>
</evidence>